<organism evidence="9 10">
    <name type="scientific">Desulfosarcina widdelii</name>
    <dbReference type="NCBI Taxonomy" id="947919"/>
    <lineage>
        <taxon>Bacteria</taxon>
        <taxon>Pseudomonadati</taxon>
        <taxon>Thermodesulfobacteriota</taxon>
        <taxon>Desulfobacteria</taxon>
        <taxon>Desulfobacterales</taxon>
        <taxon>Desulfosarcinaceae</taxon>
        <taxon>Desulfosarcina</taxon>
    </lineage>
</organism>
<dbReference type="InterPro" id="IPR007197">
    <property type="entry name" value="rSAM"/>
</dbReference>
<dbReference type="InterPro" id="IPR058240">
    <property type="entry name" value="rSAM_sf"/>
</dbReference>
<dbReference type="SFLD" id="SFLDG01123">
    <property type="entry name" value="methyltransferase_(Class_B)"/>
    <property type="match status" value="1"/>
</dbReference>
<dbReference type="Pfam" id="PF04055">
    <property type="entry name" value="Radical_SAM"/>
    <property type="match status" value="1"/>
</dbReference>
<dbReference type="GO" id="GO:0003824">
    <property type="term" value="F:catalytic activity"/>
    <property type="evidence" value="ECO:0007669"/>
    <property type="project" value="InterPro"/>
</dbReference>
<dbReference type="Pfam" id="PF02310">
    <property type="entry name" value="B12-binding"/>
    <property type="match status" value="1"/>
</dbReference>
<dbReference type="SFLD" id="SFLDG01082">
    <property type="entry name" value="B12-binding_domain_containing"/>
    <property type="match status" value="1"/>
</dbReference>
<protein>
    <submittedName>
        <fullName evidence="9">B12-binding domain-containing radical SAM protein</fullName>
    </submittedName>
</protein>
<dbReference type="PANTHER" id="PTHR43409:SF16">
    <property type="entry name" value="SLR0320 PROTEIN"/>
    <property type="match status" value="1"/>
</dbReference>
<dbReference type="RefSeq" id="WP_155304290.1">
    <property type="nucleotide sequence ID" value="NZ_AP021875.1"/>
</dbReference>
<keyword evidence="3" id="KW-0479">Metal-binding</keyword>
<dbReference type="GO" id="GO:0031419">
    <property type="term" value="F:cobalamin binding"/>
    <property type="evidence" value="ECO:0007669"/>
    <property type="project" value="InterPro"/>
</dbReference>
<dbReference type="EMBL" id="AP021875">
    <property type="protein sequence ID" value="BBO75361.1"/>
    <property type="molecule type" value="Genomic_DNA"/>
</dbReference>
<evidence type="ECO:0000313" key="10">
    <source>
        <dbReference type="Proteomes" id="UP000427769"/>
    </source>
</evidence>
<dbReference type="SMART" id="SM00729">
    <property type="entry name" value="Elp3"/>
    <property type="match status" value="1"/>
</dbReference>
<dbReference type="NCBIfam" id="TIGR04072">
    <property type="entry name" value="rSAM_ladder_B12"/>
    <property type="match status" value="1"/>
</dbReference>
<reference evidence="9 10" key="1">
    <citation type="submission" date="2019-11" db="EMBL/GenBank/DDBJ databases">
        <title>Comparative genomics of hydrocarbon-degrading Desulfosarcina strains.</title>
        <authorList>
            <person name="Watanabe M."/>
            <person name="Kojima H."/>
            <person name="Fukui M."/>
        </authorList>
    </citation>
    <scope>NUCLEOTIDE SEQUENCE [LARGE SCALE GENOMIC DNA]</scope>
    <source>
        <strain evidence="9 10">PP31</strain>
    </source>
</reference>
<evidence type="ECO:0000259" key="8">
    <source>
        <dbReference type="PROSITE" id="PS51918"/>
    </source>
</evidence>
<dbReference type="InterPro" id="IPR023404">
    <property type="entry name" value="rSAM_horseshoe"/>
</dbReference>
<keyword evidence="10" id="KW-1185">Reference proteome</keyword>
<evidence type="ECO:0000259" key="7">
    <source>
        <dbReference type="PROSITE" id="PS51332"/>
    </source>
</evidence>
<dbReference type="InterPro" id="IPR051198">
    <property type="entry name" value="BchE-like"/>
</dbReference>
<dbReference type="SUPFAM" id="SSF102114">
    <property type="entry name" value="Radical SAM enzymes"/>
    <property type="match status" value="1"/>
</dbReference>
<name>A0A5K7Z6Q0_9BACT</name>
<keyword evidence="2" id="KW-0949">S-adenosyl-L-methionine</keyword>
<evidence type="ECO:0000256" key="5">
    <source>
        <dbReference type="ARBA" id="ARBA00023014"/>
    </source>
</evidence>
<dbReference type="InterPro" id="IPR006158">
    <property type="entry name" value="Cobalamin-bd"/>
</dbReference>
<dbReference type="AlphaFoldDB" id="A0A5K7Z6Q0"/>
<keyword evidence="4" id="KW-0408">Iron</keyword>
<feature type="domain" description="B12-binding" evidence="7">
    <location>
        <begin position="5"/>
        <end position="143"/>
    </location>
</feature>
<proteinExistence type="predicted"/>
<feature type="region of interest" description="Disordered" evidence="6">
    <location>
        <begin position="149"/>
        <end position="169"/>
    </location>
</feature>
<comment type="cofactor">
    <cofactor evidence="1">
        <name>[4Fe-4S] cluster</name>
        <dbReference type="ChEBI" id="CHEBI:49883"/>
    </cofactor>
</comment>
<evidence type="ECO:0000256" key="2">
    <source>
        <dbReference type="ARBA" id="ARBA00022691"/>
    </source>
</evidence>
<dbReference type="GO" id="GO:0005829">
    <property type="term" value="C:cytosol"/>
    <property type="evidence" value="ECO:0007669"/>
    <property type="project" value="TreeGrafter"/>
</dbReference>
<evidence type="ECO:0000256" key="4">
    <source>
        <dbReference type="ARBA" id="ARBA00023004"/>
    </source>
</evidence>
<feature type="domain" description="Radical SAM core" evidence="8">
    <location>
        <begin position="179"/>
        <end position="401"/>
    </location>
</feature>
<dbReference type="InterPro" id="IPR034466">
    <property type="entry name" value="Methyltransferase_Class_B"/>
</dbReference>
<dbReference type="PANTHER" id="PTHR43409">
    <property type="entry name" value="ANAEROBIC MAGNESIUM-PROTOPORPHYRIN IX MONOMETHYL ESTER CYCLASE-RELATED"/>
    <property type="match status" value="1"/>
</dbReference>
<dbReference type="InterPro" id="IPR023969">
    <property type="entry name" value="CHP04072_B12-bd/rSAM"/>
</dbReference>
<dbReference type="Proteomes" id="UP000427769">
    <property type="component" value="Chromosome"/>
</dbReference>
<dbReference type="GO" id="GO:0046872">
    <property type="term" value="F:metal ion binding"/>
    <property type="evidence" value="ECO:0007669"/>
    <property type="project" value="UniProtKB-KW"/>
</dbReference>
<evidence type="ECO:0000313" key="9">
    <source>
        <dbReference type="EMBL" id="BBO75361.1"/>
    </source>
</evidence>
<accession>A0A5K7Z6Q0</accession>
<evidence type="ECO:0000256" key="6">
    <source>
        <dbReference type="SAM" id="MobiDB-lite"/>
    </source>
</evidence>
<dbReference type="KEGG" id="dwd:DSCW_27780"/>
<dbReference type="OrthoDB" id="9762608at2"/>
<dbReference type="GO" id="GO:0051539">
    <property type="term" value="F:4 iron, 4 sulfur cluster binding"/>
    <property type="evidence" value="ECO:0007669"/>
    <property type="project" value="UniProtKB-KW"/>
</dbReference>
<evidence type="ECO:0000256" key="3">
    <source>
        <dbReference type="ARBA" id="ARBA00022723"/>
    </source>
</evidence>
<dbReference type="InterPro" id="IPR006638">
    <property type="entry name" value="Elp3/MiaA/NifB-like_rSAM"/>
</dbReference>
<dbReference type="PROSITE" id="PS51918">
    <property type="entry name" value="RADICAL_SAM"/>
    <property type="match status" value="1"/>
</dbReference>
<dbReference type="Gene3D" id="3.80.30.20">
    <property type="entry name" value="tm_1862 like domain"/>
    <property type="match status" value="1"/>
</dbReference>
<evidence type="ECO:0000256" key="1">
    <source>
        <dbReference type="ARBA" id="ARBA00001966"/>
    </source>
</evidence>
<dbReference type="SFLD" id="SFLDS00029">
    <property type="entry name" value="Radical_SAM"/>
    <property type="match status" value="1"/>
</dbReference>
<dbReference type="PROSITE" id="PS51332">
    <property type="entry name" value="B12_BINDING"/>
    <property type="match status" value="1"/>
</dbReference>
<dbReference type="Gene3D" id="3.40.50.280">
    <property type="entry name" value="Cobalamin-binding domain"/>
    <property type="match status" value="1"/>
</dbReference>
<keyword evidence="5" id="KW-0411">Iron-sulfur</keyword>
<gene>
    <name evidence="9" type="ORF">DSCW_27780</name>
</gene>
<sequence length="450" mass="49791">MKILLVSANTLKAPYPVYPLGLDHVAGSIDGRHQVRIADLNSLNHDQALPDAIREFAPHLIGISLRNIDNTDTTDPRGFIGGYRALMDTVRQTSTAPVVLGGSGFTLFPRRVLAELGAEYGIVGEGERLNLLIDALEAGQNPAAVPGVILPQSPEANVPPPWPGDRKPRPRQVSDHLPWYLEHGAMLNLQTKRGCPFRCIYCTYPLIEGRKLRRVAPEDAARTAVELEAAGARYLYITDSSFNADVEHSLAVARAFKKEGLTIPWGAFFTPLPLPDGYFDTLAAAGLKHVEFGTDTLCSEVIRSYKKPFTVEQVLDAHQAGLDAGCHVAHYFLLGGPGETRQTLEATLDNIERLKRTVLFFFCGMRVYPHTQLYRQCLEDGQLETGRDLLEPVFYRNLSLDADDIEQQVVEKAKGRLNWVVGAGGDDTADIVRRMYAKGFSGPLWEYLIR</sequence>